<feature type="compositionally biased region" description="Polar residues" evidence="1">
    <location>
        <begin position="70"/>
        <end position="82"/>
    </location>
</feature>
<sequence>MKKFNKKLPPLLIAGAAIFALGTAYKFVFGKKSVDQIADDTPEPIDQTQPQHDAQTPLSDRNEEHDEAATASSDATEKSPNA</sequence>
<dbReference type="Proteomes" id="UP000185895">
    <property type="component" value="Unassembled WGS sequence"/>
</dbReference>
<dbReference type="AlphaFoldDB" id="A0A1E7RD76"/>
<protein>
    <submittedName>
        <fullName evidence="2">Uncharacterized protein</fullName>
    </submittedName>
</protein>
<reference evidence="2 3" key="1">
    <citation type="submission" date="2016-09" db="EMBL/GenBank/DDBJ databases">
        <authorList>
            <person name="Capua I."/>
            <person name="De Benedictis P."/>
            <person name="Joannis T."/>
            <person name="Lombin L.H."/>
            <person name="Cattoli G."/>
        </authorList>
    </citation>
    <scope>NUCLEOTIDE SEQUENCE [LARGE SCALE GENOMIC DNA]</scope>
    <source>
        <strain evidence="2 3">ANC 4671</strain>
    </source>
</reference>
<comment type="caution">
    <text evidence="2">The sequence shown here is derived from an EMBL/GenBank/DDBJ whole genome shotgun (WGS) entry which is preliminary data.</text>
</comment>
<evidence type="ECO:0000256" key="1">
    <source>
        <dbReference type="SAM" id="MobiDB-lite"/>
    </source>
</evidence>
<feature type="region of interest" description="Disordered" evidence="1">
    <location>
        <begin position="38"/>
        <end position="82"/>
    </location>
</feature>
<evidence type="ECO:0000313" key="2">
    <source>
        <dbReference type="EMBL" id="OEY97360.1"/>
    </source>
</evidence>
<feature type="compositionally biased region" description="Polar residues" evidence="1">
    <location>
        <begin position="46"/>
        <end position="59"/>
    </location>
</feature>
<evidence type="ECO:0000313" key="3">
    <source>
        <dbReference type="Proteomes" id="UP000185895"/>
    </source>
</evidence>
<dbReference type="RefSeq" id="WP_070069187.1">
    <property type="nucleotide sequence ID" value="NZ_MKKK01000010.1"/>
</dbReference>
<organism evidence="2 3">
    <name type="scientific">Acinetobacter qingfengensis</name>
    <dbReference type="NCBI Taxonomy" id="1262585"/>
    <lineage>
        <taxon>Bacteria</taxon>
        <taxon>Pseudomonadati</taxon>
        <taxon>Pseudomonadota</taxon>
        <taxon>Gammaproteobacteria</taxon>
        <taxon>Moraxellales</taxon>
        <taxon>Moraxellaceae</taxon>
        <taxon>Acinetobacter</taxon>
    </lineage>
</organism>
<proteinExistence type="predicted"/>
<keyword evidence="3" id="KW-1185">Reference proteome</keyword>
<gene>
    <name evidence="2" type="ORF">BJI46_10260</name>
</gene>
<name>A0A1E7RD76_9GAMM</name>
<dbReference type="EMBL" id="MKKK01000010">
    <property type="protein sequence ID" value="OEY97360.1"/>
    <property type="molecule type" value="Genomic_DNA"/>
</dbReference>
<accession>A0A1E7RD76</accession>